<dbReference type="InterPro" id="IPR015422">
    <property type="entry name" value="PyrdxlP-dep_Trfase_small"/>
</dbReference>
<keyword evidence="2" id="KW-0663">Pyridoxal phosphate</keyword>
<evidence type="ECO:0000256" key="1">
    <source>
        <dbReference type="ARBA" id="ARBA00037999"/>
    </source>
</evidence>
<name>A0ABS9JZE5_9RHOO</name>
<dbReference type="Gene3D" id="3.40.640.10">
    <property type="entry name" value="Type I PLP-dependent aspartate aminotransferase-like (Major domain)"/>
    <property type="match status" value="1"/>
</dbReference>
<evidence type="ECO:0000256" key="2">
    <source>
        <dbReference type="RuleBase" id="RU004508"/>
    </source>
</evidence>
<dbReference type="PANTHER" id="PTHR30244">
    <property type="entry name" value="TRANSAMINASE"/>
    <property type="match status" value="1"/>
</dbReference>
<keyword evidence="4" id="KW-1185">Reference proteome</keyword>
<keyword evidence="3" id="KW-0032">Aminotransferase</keyword>
<dbReference type="InterPro" id="IPR000653">
    <property type="entry name" value="DegT/StrS_aminotransferase"/>
</dbReference>
<comment type="similarity">
    <text evidence="1 2">Belongs to the DegT/DnrJ/EryC1 family.</text>
</comment>
<dbReference type="PIRSF" id="PIRSF000390">
    <property type="entry name" value="PLP_StrS"/>
    <property type="match status" value="1"/>
</dbReference>
<reference evidence="3" key="1">
    <citation type="submission" date="2022-01" db="EMBL/GenBank/DDBJ databases">
        <authorList>
            <person name="Jo J.-H."/>
            <person name="Im W.-T."/>
        </authorList>
    </citation>
    <scope>NUCLEOTIDE SEQUENCE</scope>
    <source>
        <strain evidence="3">XY25</strain>
    </source>
</reference>
<proteinExistence type="inferred from homology"/>
<comment type="caution">
    <text evidence="3">The sequence shown here is derived from an EMBL/GenBank/DDBJ whole genome shotgun (WGS) entry which is preliminary data.</text>
</comment>
<accession>A0ABS9JZE5</accession>
<dbReference type="EMBL" id="JAKLTN010000001">
    <property type="protein sequence ID" value="MCG2576263.1"/>
    <property type="molecule type" value="Genomic_DNA"/>
</dbReference>
<gene>
    <name evidence="3" type="ORF">LZ012_04565</name>
</gene>
<dbReference type="RefSeq" id="WP_275707989.1">
    <property type="nucleotide sequence ID" value="NZ_JAKLTN010000001.1"/>
</dbReference>
<dbReference type="Proteomes" id="UP001165384">
    <property type="component" value="Unassembled WGS sequence"/>
</dbReference>
<dbReference type="PANTHER" id="PTHR30244:SF34">
    <property type="entry name" value="DTDP-4-AMINO-4,6-DIDEOXYGALACTOSE TRANSAMINASE"/>
    <property type="match status" value="1"/>
</dbReference>
<evidence type="ECO:0000313" key="4">
    <source>
        <dbReference type="Proteomes" id="UP001165384"/>
    </source>
</evidence>
<evidence type="ECO:0000313" key="3">
    <source>
        <dbReference type="EMBL" id="MCG2576263.1"/>
    </source>
</evidence>
<dbReference type="Gene3D" id="3.90.1150.10">
    <property type="entry name" value="Aspartate Aminotransferase, domain 1"/>
    <property type="match status" value="1"/>
</dbReference>
<sequence length="349" mass="37749">MTNLHIPHSRPWISDQDRQAVLDTLAGNMIAQGEKAKAFENAVKEYVRVEHAIAVASGSSAIVLALAALSLGARDEVVLPTYVCRSVLDAVISVGAKPVICDVDLMGVLNQKVVSNAITRRTKAIIAVHIFGRPCDIVSLRSFGVPVIEDACQAFGLDLGGRGAGTLGDIGVYSFHATKCLTTGEGGMLVCRDPELATRARALAMGAAGQGQRLFMPLSDLQAALGLSQLTRYPEFLNRRNLIRTQYLCAAQEFGLQAEEINASGGMFRFTVFVDQPFGELQNQYSSFGISIRKGVDELLHRIVGLSDDDFPCATELFRKTVSLPFYPSLTDQEVGAIRRSFDLLKNGL</sequence>
<dbReference type="Pfam" id="PF01041">
    <property type="entry name" value="DegT_DnrJ_EryC1"/>
    <property type="match status" value="1"/>
</dbReference>
<dbReference type="InterPro" id="IPR015421">
    <property type="entry name" value="PyrdxlP-dep_Trfase_major"/>
</dbReference>
<dbReference type="InterPro" id="IPR015424">
    <property type="entry name" value="PyrdxlP-dep_Trfase"/>
</dbReference>
<keyword evidence="3" id="KW-0808">Transferase</keyword>
<dbReference type="SUPFAM" id="SSF53383">
    <property type="entry name" value="PLP-dependent transferases"/>
    <property type="match status" value="1"/>
</dbReference>
<organism evidence="3 4">
    <name type="scientific">Dechloromonas hankyongensis</name>
    <dbReference type="NCBI Taxonomy" id="2908002"/>
    <lineage>
        <taxon>Bacteria</taxon>
        <taxon>Pseudomonadati</taxon>
        <taxon>Pseudomonadota</taxon>
        <taxon>Betaproteobacteria</taxon>
        <taxon>Rhodocyclales</taxon>
        <taxon>Azonexaceae</taxon>
        <taxon>Dechloromonas</taxon>
    </lineage>
</organism>
<dbReference type="GO" id="GO:0008483">
    <property type="term" value="F:transaminase activity"/>
    <property type="evidence" value="ECO:0007669"/>
    <property type="project" value="UniProtKB-KW"/>
</dbReference>
<protein>
    <submittedName>
        <fullName evidence="3">DegT/DnrJ/EryC1/StrS aminotransferase family protein</fullName>
    </submittedName>
</protein>